<sequence length="104" mass="11255">MAAREHHRHPTAAAVVVVVAALFALLPLIVSPQGPAPLAVLHARSLLSHPAVPVPVCHAETALLLSPFLPAEGQLLPDDATLIFLRRDIHHSNTLTCVLFFLRW</sequence>
<reference evidence="2 3" key="1">
    <citation type="submission" date="2024-05" db="EMBL/GenBank/DDBJ databases">
        <title>The nuclear and mitochondrial genome assemblies of Tetragonisca angustula (Apidae: Meliponini), a tiny yet remarkable pollinator in the Neotropics.</title>
        <authorList>
            <person name="Ferrari R."/>
            <person name="Ricardo P.C."/>
            <person name="Dias F.C."/>
            <person name="Araujo N.S."/>
            <person name="Soares D.O."/>
            <person name="Zhou Q.-S."/>
            <person name="Zhu C.-D."/>
            <person name="Coutinho L."/>
            <person name="Airas M.C."/>
            <person name="Batista T.M."/>
        </authorList>
    </citation>
    <scope>NUCLEOTIDE SEQUENCE [LARGE SCALE GENOMIC DNA]</scope>
    <source>
        <strain evidence="2">ASF017062</strain>
        <tissue evidence="2">Abdomen</tissue>
    </source>
</reference>
<gene>
    <name evidence="2" type="ORF">QLX08_006188</name>
</gene>
<dbReference type="EMBL" id="JAWNGG020000111">
    <property type="protein sequence ID" value="KAK9301488.1"/>
    <property type="molecule type" value="Genomic_DNA"/>
</dbReference>
<evidence type="ECO:0000256" key="1">
    <source>
        <dbReference type="SAM" id="Phobius"/>
    </source>
</evidence>
<evidence type="ECO:0000313" key="2">
    <source>
        <dbReference type="EMBL" id="KAK9301488.1"/>
    </source>
</evidence>
<feature type="transmembrane region" description="Helical" evidence="1">
    <location>
        <begin position="12"/>
        <end position="30"/>
    </location>
</feature>
<dbReference type="AlphaFoldDB" id="A0AAW0ZV71"/>
<name>A0AAW0ZV71_9HYME</name>
<evidence type="ECO:0000313" key="3">
    <source>
        <dbReference type="Proteomes" id="UP001432146"/>
    </source>
</evidence>
<protein>
    <submittedName>
        <fullName evidence="2">Uncharacterized protein</fullName>
    </submittedName>
</protein>
<keyword evidence="1" id="KW-0472">Membrane</keyword>
<organism evidence="2 3">
    <name type="scientific">Tetragonisca angustula</name>
    <dbReference type="NCBI Taxonomy" id="166442"/>
    <lineage>
        <taxon>Eukaryota</taxon>
        <taxon>Metazoa</taxon>
        <taxon>Ecdysozoa</taxon>
        <taxon>Arthropoda</taxon>
        <taxon>Hexapoda</taxon>
        <taxon>Insecta</taxon>
        <taxon>Pterygota</taxon>
        <taxon>Neoptera</taxon>
        <taxon>Endopterygota</taxon>
        <taxon>Hymenoptera</taxon>
        <taxon>Apocrita</taxon>
        <taxon>Aculeata</taxon>
        <taxon>Apoidea</taxon>
        <taxon>Anthophila</taxon>
        <taxon>Apidae</taxon>
        <taxon>Tetragonisca</taxon>
    </lineage>
</organism>
<dbReference type="Proteomes" id="UP001432146">
    <property type="component" value="Unassembled WGS sequence"/>
</dbReference>
<accession>A0AAW0ZV71</accession>
<comment type="caution">
    <text evidence="2">The sequence shown here is derived from an EMBL/GenBank/DDBJ whole genome shotgun (WGS) entry which is preliminary data.</text>
</comment>
<keyword evidence="3" id="KW-1185">Reference proteome</keyword>
<proteinExistence type="predicted"/>
<keyword evidence="1" id="KW-1133">Transmembrane helix</keyword>
<keyword evidence="1" id="KW-0812">Transmembrane</keyword>